<reference evidence="2 3" key="1">
    <citation type="journal article" date="2016" name="Toxins">
        <title>The Draft Genome Sequence of the Yersinia entomophaga Entomopathogenic Type Strain MH96T.</title>
        <authorList>
            <person name="Hurst M.R."/>
            <person name="Beattie A."/>
            <person name="Altermann E."/>
            <person name="Moraga R.M."/>
            <person name="Harper L.A."/>
            <person name="Calder J."/>
            <person name="Laugraud A."/>
        </authorList>
    </citation>
    <scope>NUCLEOTIDE SEQUENCE [LARGE SCALE GENOMIC DNA]</scope>
    <source>
        <strain evidence="2 3">MH96</strain>
    </source>
</reference>
<keyword evidence="1" id="KW-1133">Transmembrane helix</keyword>
<feature type="transmembrane region" description="Helical" evidence="1">
    <location>
        <begin position="16"/>
        <end position="35"/>
    </location>
</feature>
<organism evidence="2 3">
    <name type="scientific">Yersinia entomophaga</name>
    <dbReference type="NCBI Taxonomy" id="935293"/>
    <lineage>
        <taxon>Bacteria</taxon>
        <taxon>Pseudomonadati</taxon>
        <taxon>Pseudomonadota</taxon>
        <taxon>Gammaproteobacteria</taxon>
        <taxon>Enterobacterales</taxon>
        <taxon>Yersiniaceae</taxon>
        <taxon>Yersinia</taxon>
    </lineage>
</organism>
<dbReference type="Proteomes" id="UP000266744">
    <property type="component" value="Chromosome"/>
</dbReference>
<sequence>MAQKNRGNHLGSKQDYLLRLAGVVIYALLFEAVNISGLTKCISKITGNHLVIRKMSTVFIFPAIEFLTMNAGGN</sequence>
<accession>A0ABM6BLR1</accession>
<proteinExistence type="predicted"/>
<keyword evidence="3" id="KW-1185">Reference proteome</keyword>
<protein>
    <submittedName>
        <fullName evidence="2">Uncharacterized protein</fullName>
    </submittedName>
</protein>
<name>A0ABM6BLR1_YERET</name>
<keyword evidence="1" id="KW-0472">Membrane</keyword>
<dbReference type="EMBL" id="CP010029">
    <property type="protein sequence ID" value="ANI30333.1"/>
    <property type="molecule type" value="Genomic_DNA"/>
</dbReference>
<evidence type="ECO:0000313" key="3">
    <source>
        <dbReference type="Proteomes" id="UP000266744"/>
    </source>
</evidence>
<evidence type="ECO:0000256" key="1">
    <source>
        <dbReference type="SAM" id="Phobius"/>
    </source>
</evidence>
<evidence type="ECO:0000313" key="2">
    <source>
        <dbReference type="EMBL" id="ANI30333.1"/>
    </source>
</evidence>
<keyword evidence="1" id="KW-0812">Transmembrane</keyword>
<gene>
    <name evidence="2" type="ORF">PL78_10905</name>
</gene>